<organism evidence="1 2">
    <name type="scientific">Paenibacillus tundrae</name>
    <dbReference type="NCBI Taxonomy" id="528187"/>
    <lineage>
        <taxon>Bacteria</taxon>
        <taxon>Bacillati</taxon>
        <taxon>Bacillota</taxon>
        <taxon>Bacilli</taxon>
        <taxon>Bacillales</taxon>
        <taxon>Paenibacillaceae</taxon>
        <taxon>Paenibacillus</taxon>
    </lineage>
</organism>
<reference evidence="1 2" key="1">
    <citation type="submission" date="2023-07" db="EMBL/GenBank/DDBJ databases">
        <title>Sorghum-associated microbial communities from plants grown in Nebraska, USA.</title>
        <authorList>
            <person name="Schachtman D."/>
        </authorList>
    </citation>
    <scope>NUCLEOTIDE SEQUENCE [LARGE SCALE GENOMIC DNA]</scope>
    <source>
        <strain evidence="1 2">DS1314</strain>
    </source>
</reference>
<comment type="caution">
    <text evidence="1">The sequence shown here is derived from an EMBL/GenBank/DDBJ whole genome shotgun (WGS) entry which is preliminary data.</text>
</comment>
<dbReference type="Proteomes" id="UP001233836">
    <property type="component" value="Unassembled WGS sequence"/>
</dbReference>
<keyword evidence="2" id="KW-1185">Reference proteome</keyword>
<protein>
    <submittedName>
        <fullName evidence="1">Uncharacterized protein</fullName>
    </submittedName>
</protein>
<gene>
    <name evidence="1" type="ORF">J2T19_000600</name>
</gene>
<sequence length="126" mass="14669">MDAVEQLEMFPSASDKDAEATIKLLREDYPQWKASKSVFETMRVLTPEQQGKYDAYNEKINVVDMAIRTIKDDEARRIIEHRFIKGGKWKNTVIRFRNMMSERTVDRRIAEGIRSVANTLKDCGII</sequence>
<evidence type="ECO:0000313" key="2">
    <source>
        <dbReference type="Proteomes" id="UP001233836"/>
    </source>
</evidence>
<accession>A0ABT9W7D7</accession>
<evidence type="ECO:0000313" key="1">
    <source>
        <dbReference type="EMBL" id="MDQ0169163.1"/>
    </source>
</evidence>
<proteinExistence type="predicted"/>
<dbReference type="EMBL" id="JAUSTI010000001">
    <property type="protein sequence ID" value="MDQ0169163.1"/>
    <property type="molecule type" value="Genomic_DNA"/>
</dbReference>
<name>A0ABT9W7D7_9BACL</name>